<dbReference type="Pfam" id="PF01032">
    <property type="entry name" value="FecCD"/>
    <property type="match status" value="1"/>
</dbReference>
<dbReference type="SUPFAM" id="SSF81345">
    <property type="entry name" value="ABC transporter involved in vitamin B12 uptake, BtuC"/>
    <property type="match status" value="1"/>
</dbReference>
<dbReference type="Pfam" id="PF01497">
    <property type="entry name" value="Peripla_BP_2"/>
    <property type="match status" value="1"/>
</dbReference>
<dbReference type="GO" id="GO:0033214">
    <property type="term" value="P:siderophore-iron import into cell"/>
    <property type="evidence" value="ECO:0007669"/>
    <property type="project" value="TreeGrafter"/>
</dbReference>
<accession>A0A377XQ51</accession>
<dbReference type="GO" id="GO:0005886">
    <property type="term" value="C:plasma membrane"/>
    <property type="evidence" value="ECO:0007669"/>
    <property type="project" value="UniProtKB-SubCell"/>
</dbReference>
<feature type="transmembrane region" description="Helical" evidence="8">
    <location>
        <begin position="439"/>
        <end position="459"/>
    </location>
</feature>
<evidence type="ECO:0000256" key="3">
    <source>
        <dbReference type="ARBA" id="ARBA00022448"/>
    </source>
</evidence>
<proteinExistence type="inferred from homology"/>
<dbReference type="Gene3D" id="3.40.50.1980">
    <property type="entry name" value="Nitrogenase molybdenum iron protein domain"/>
    <property type="match status" value="2"/>
</dbReference>
<dbReference type="AlphaFoldDB" id="A0A377XQ51"/>
<evidence type="ECO:0000256" key="6">
    <source>
        <dbReference type="ARBA" id="ARBA00022989"/>
    </source>
</evidence>
<reference evidence="10 11" key="1">
    <citation type="submission" date="2018-06" db="EMBL/GenBank/DDBJ databases">
        <authorList>
            <consortium name="Pathogen Informatics"/>
            <person name="Doyle S."/>
        </authorList>
    </citation>
    <scope>NUCLEOTIDE SEQUENCE [LARGE SCALE GENOMIC DNA]</scope>
    <source>
        <strain evidence="10 11">NCTC5047</strain>
    </source>
</reference>
<organism evidence="10 11">
    <name type="scientific">Klebsiella pneumoniae</name>
    <dbReference type="NCBI Taxonomy" id="573"/>
    <lineage>
        <taxon>Bacteria</taxon>
        <taxon>Pseudomonadati</taxon>
        <taxon>Pseudomonadota</taxon>
        <taxon>Gammaproteobacteria</taxon>
        <taxon>Enterobacterales</taxon>
        <taxon>Enterobacteriaceae</taxon>
        <taxon>Klebsiella/Raoultella group</taxon>
        <taxon>Klebsiella</taxon>
        <taxon>Klebsiella pneumoniae complex</taxon>
    </lineage>
</organism>
<evidence type="ECO:0000313" key="10">
    <source>
        <dbReference type="EMBL" id="STT84898.1"/>
    </source>
</evidence>
<dbReference type="PANTHER" id="PTHR30472:SF25">
    <property type="entry name" value="ABC TRANSPORTER PERMEASE PROTEIN MJ0876-RELATED"/>
    <property type="match status" value="1"/>
</dbReference>
<evidence type="ECO:0000313" key="11">
    <source>
        <dbReference type="Proteomes" id="UP000254340"/>
    </source>
</evidence>
<dbReference type="FunFam" id="1.10.3470.10:FF:000001">
    <property type="entry name" value="Vitamin B12 ABC transporter permease BtuC"/>
    <property type="match status" value="1"/>
</dbReference>
<feature type="transmembrane region" description="Helical" evidence="8">
    <location>
        <begin position="584"/>
        <end position="606"/>
    </location>
</feature>
<evidence type="ECO:0000256" key="1">
    <source>
        <dbReference type="ARBA" id="ARBA00004651"/>
    </source>
</evidence>
<comment type="subcellular location">
    <subcellularLocation>
        <location evidence="1">Cell membrane</location>
        <topology evidence="1">Multi-pass membrane protein</topology>
    </subcellularLocation>
</comment>
<feature type="transmembrane region" description="Helical" evidence="8">
    <location>
        <begin position="714"/>
        <end position="733"/>
    </location>
</feature>
<evidence type="ECO:0000256" key="5">
    <source>
        <dbReference type="ARBA" id="ARBA00022692"/>
    </source>
</evidence>
<dbReference type="PROSITE" id="PS50983">
    <property type="entry name" value="FE_B12_PBP"/>
    <property type="match status" value="1"/>
</dbReference>
<dbReference type="GO" id="GO:0022857">
    <property type="term" value="F:transmembrane transporter activity"/>
    <property type="evidence" value="ECO:0007669"/>
    <property type="project" value="InterPro"/>
</dbReference>
<dbReference type="SUPFAM" id="SSF53807">
    <property type="entry name" value="Helical backbone' metal receptor"/>
    <property type="match status" value="1"/>
</dbReference>
<feature type="transmembrane region" description="Helical" evidence="8">
    <location>
        <begin position="492"/>
        <end position="512"/>
    </location>
</feature>
<keyword evidence="5 8" id="KW-0812">Transmembrane</keyword>
<dbReference type="CDD" id="cd06550">
    <property type="entry name" value="TM_ABC_iron-siderophores_like"/>
    <property type="match status" value="1"/>
</dbReference>
<dbReference type="InterPro" id="IPR002491">
    <property type="entry name" value="ABC_transptr_periplasmic_BD"/>
</dbReference>
<dbReference type="EMBL" id="UGLH01000006">
    <property type="protein sequence ID" value="STT84898.1"/>
    <property type="molecule type" value="Genomic_DNA"/>
</dbReference>
<feature type="transmembrane region" description="Helical" evidence="8">
    <location>
        <begin position="552"/>
        <end position="572"/>
    </location>
</feature>
<evidence type="ECO:0000256" key="4">
    <source>
        <dbReference type="ARBA" id="ARBA00022475"/>
    </source>
</evidence>
<keyword evidence="7 8" id="KW-0472">Membrane</keyword>
<evidence type="ECO:0000256" key="2">
    <source>
        <dbReference type="ARBA" id="ARBA00007935"/>
    </source>
</evidence>
<dbReference type="Gene3D" id="1.10.3470.10">
    <property type="entry name" value="ABC transporter involved in vitamin B12 uptake, BtuC"/>
    <property type="match status" value="1"/>
</dbReference>
<feature type="transmembrane region" description="Helical" evidence="8">
    <location>
        <begin position="626"/>
        <end position="645"/>
    </location>
</feature>
<dbReference type="InterPro" id="IPR037294">
    <property type="entry name" value="ABC_BtuC-like"/>
</dbReference>
<feature type="domain" description="Fe/B12 periplasmic-binding" evidence="9">
    <location>
        <begin position="79"/>
        <end position="376"/>
    </location>
</feature>
<protein>
    <submittedName>
        <fullName evidence="10">Solute-binding periplasmic protein of iron/siderophore ABC transporter</fullName>
    </submittedName>
</protein>
<evidence type="ECO:0000259" key="9">
    <source>
        <dbReference type="PROSITE" id="PS50983"/>
    </source>
</evidence>
<keyword evidence="4" id="KW-1003">Cell membrane</keyword>
<sequence length="758" mass="82377">MKFALDILAVDVYSRIILRIIIFINWQTELILWQENQSVRSLLLTALLATPLLSYATQYPLTVTDLDGRQVTLAKEPQRIILQDGRDIMTLALLDRDNPFKRLVAWNNLAKKQDVATRQMLKTTWPQSATILDMGFSDKGNVDLESVIARQPDLMIAQLRARPALMESGVIDKLSALHVPVLFVDYEIAPAKDTAPSIDLLGKVLNRESQAKAFTDYYRQQLQTIRQKTAAITPKANVFVEALAGNSDACCFTHGHSGWGGLVEAVGANNIGSQLLPGASGFVSLEKIISMKPDAWIMTGSKRGNSQVLPLGYAVKPEAVKAQAQTLLARPGVSQIPAVQEKRAYGVYHHFYNHPWNIVGMEYLAKDIYPQALGDLNPDETYHYIVRHSPTCRTSRSSSPGSRASKYSMRLTSDSVLDGLPAGTSGMMNDYRRIVRRRLLLILLLALLIVASLLLDFMLGPSGLPLQSLWQTLTDPASADPGTRAIVWDIRLPYAVMAIIVGLALGLAGAEMQTILNNPLASPFTLGVSSAAAFGAALAIVLGIGLPGIPGQWFISANAFIFALLAALLLDGITRWTQVATSGVILFGIALVFTFNALVSMLQFIANEDTLQGLVFWTMGSIDRASWSKVAILLVALALVMPLSLRSAWKLTALRLGEDRAISFGINVRRLRLTTLLRISILSALSVAFVRPIGFIGLVAPHIARMLFGEDHRFYLPASALIGALVLSLASIASKNPIPGAIIPVGIVTSLVGGSRSF</sequence>
<evidence type="ECO:0000256" key="7">
    <source>
        <dbReference type="ARBA" id="ARBA00023136"/>
    </source>
</evidence>
<evidence type="ECO:0000256" key="8">
    <source>
        <dbReference type="SAM" id="Phobius"/>
    </source>
</evidence>
<gene>
    <name evidence="10" type="ORF">NCTC5047_05962</name>
</gene>
<dbReference type="InterPro" id="IPR000522">
    <property type="entry name" value="ABC_transptr_permease_BtuC"/>
</dbReference>
<keyword evidence="6 8" id="KW-1133">Transmembrane helix</keyword>
<name>A0A377XQ51_KLEPN</name>
<feature type="transmembrane region" description="Helical" evidence="8">
    <location>
        <begin position="524"/>
        <end position="546"/>
    </location>
</feature>
<feature type="transmembrane region" description="Helical" evidence="8">
    <location>
        <begin position="679"/>
        <end position="702"/>
    </location>
</feature>
<comment type="similarity">
    <text evidence="2">Belongs to the binding-protein-dependent transport system permease family. FecCD subfamily.</text>
</comment>
<dbReference type="PANTHER" id="PTHR30472">
    <property type="entry name" value="FERRIC ENTEROBACTIN TRANSPORT SYSTEM PERMEASE PROTEIN"/>
    <property type="match status" value="1"/>
</dbReference>
<dbReference type="Proteomes" id="UP000254340">
    <property type="component" value="Unassembled WGS sequence"/>
</dbReference>
<keyword evidence="3" id="KW-0813">Transport</keyword>